<evidence type="ECO:0000313" key="2">
    <source>
        <dbReference type="Proteomes" id="UP001139157"/>
    </source>
</evidence>
<proteinExistence type="predicted"/>
<accession>A0A9X2EEA7</accession>
<dbReference type="Proteomes" id="UP001139157">
    <property type="component" value="Unassembled WGS sequence"/>
</dbReference>
<dbReference type="AlphaFoldDB" id="A0A9X2EEA7"/>
<name>A0A9X2EEA7_9NOCA</name>
<reference evidence="1" key="1">
    <citation type="submission" date="2022-06" db="EMBL/GenBank/DDBJ databases">
        <title>Novel species in genus nocardia.</title>
        <authorList>
            <person name="Li F."/>
        </authorList>
    </citation>
    <scope>NUCLEOTIDE SEQUENCE</scope>
    <source>
        <strain evidence="1">CDC141</strain>
    </source>
</reference>
<sequence length="90" mass="9659">MTIEVRIDRIVVDTAVRHGCSRTDAVAVREAVCAELTRLLATTSAASWRAGERRRITVHANEIAADPAAWGGIIARSLCAGLFDGERGAR</sequence>
<organism evidence="1 2">
    <name type="scientific">Nocardia pulmonis</name>
    <dbReference type="NCBI Taxonomy" id="2951408"/>
    <lineage>
        <taxon>Bacteria</taxon>
        <taxon>Bacillati</taxon>
        <taxon>Actinomycetota</taxon>
        <taxon>Actinomycetes</taxon>
        <taxon>Mycobacteriales</taxon>
        <taxon>Nocardiaceae</taxon>
        <taxon>Nocardia</taxon>
    </lineage>
</organism>
<protein>
    <submittedName>
        <fullName evidence="1">Uncharacterized protein</fullName>
    </submittedName>
</protein>
<gene>
    <name evidence="1" type="ORF">NDR86_24425</name>
</gene>
<dbReference type="EMBL" id="JAMRXG010000011">
    <property type="protein sequence ID" value="MCM6776638.1"/>
    <property type="molecule type" value="Genomic_DNA"/>
</dbReference>
<comment type="caution">
    <text evidence="1">The sequence shown here is derived from an EMBL/GenBank/DDBJ whole genome shotgun (WGS) entry which is preliminary data.</text>
</comment>
<keyword evidence="2" id="KW-1185">Reference proteome</keyword>
<dbReference type="RefSeq" id="WP_251914950.1">
    <property type="nucleotide sequence ID" value="NZ_JAMRXG010000011.1"/>
</dbReference>
<evidence type="ECO:0000313" key="1">
    <source>
        <dbReference type="EMBL" id="MCM6776638.1"/>
    </source>
</evidence>